<sequence length="148" mass="17134">MSCYEVEDGSWRICTLSLRTGTIIIGWLDLLYAIIRGILASVQLKEYGGDGQMSLFDCGILIFISLLALLEFIASFTLLWGVRNRLFSKIQLWIPAQKVLLVLYLLTYFLMFILGYHWIDYIYLIIFHPIIIYFIPVVSSFASQNETF</sequence>
<protein>
    <recommendedName>
        <fullName evidence="4">Intimal thickness related receptor IRP domain-containing protein</fullName>
    </recommendedName>
</protein>
<keyword evidence="1" id="KW-0812">Transmembrane</keyword>
<keyword evidence="1" id="KW-1133">Transmembrane helix</keyword>
<evidence type="ECO:0000256" key="1">
    <source>
        <dbReference type="SAM" id="Phobius"/>
    </source>
</evidence>
<accession>A0A482X3S6</accession>
<feature type="transmembrane region" description="Helical" evidence="1">
    <location>
        <begin position="121"/>
        <end position="142"/>
    </location>
</feature>
<dbReference type="EMBL" id="QKKF02018530">
    <property type="protein sequence ID" value="RZF40322.1"/>
    <property type="molecule type" value="Genomic_DNA"/>
</dbReference>
<proteinExistence type="predicted"/>
<reference evidence="2 3" key="1">
    <citation type="journal article" date="2017" name="Gigascience">
        <title>Genome sequence of the small brown planthopper, Laodelphax striatellus.</title>
        <authorList>
            <person name="Zhu J."/>
            <person name="Jiang F."/>
            <person name="Wang X."/>
            <person name="Yang P."/>
            <person name="Bao Y."/>
            <person name="Zhao W."/>
            <person name="Wang W."/>
            <person name="Lu H."/>
            <person name="Wang Q."/>
            <person name="Cui N."/>
            <person name="Li J."/>
            <person name="Chen X."/>
            <person name="Luo L."/>
            <person name="Yu J."/>
            <person name="Kang L."/>
            <person name="Cui F."/>
        </authorList>
    </citation>
    <scope>NUCLEOTIDE SEQUENCE [LARGE SCALE GENOMIC DNA]</scope>
    <source>
        <strain evidence="2">Lst14</strain>
    </source>
</reference>
<feature type="transmembrane region" description="Helical" evidence="1">
    <location>
        <begin position="92"/>
        <end position="115"/>
    </location>
</feature>
<dbReference type="InParanoid" id="A0A482X3S6"/>
<dbReference type="Proteomes" id="UP000291343">
    <property type="component" value="Unassembled WGS sequence"/>
</dbReference>
<evidence type="ECO:0000313" key="3">
    <source>
        <dbReference type="Proteomes" id="UP000291343"/>
    </source>
</evidence>
<keyword evidence="1" id="KW-0472">Membrane</keyword>
<organism evidence="2 3">
    <name type="scientific">Laodelphax striatellus</name>
    <name type="common">Small brown planthopper</name>
    <name type="synonym">Delphax striatella</name>
    <dbReference type="NCBI Taxonomy" id="195883"/>
    <lineage>
        <taxon>Eukaryota</taxon>
        <taxon>Metazoa</taxon>
        <taxon>Ecdysozoa</taxon>
        <taxon>Arthropoda</taxon>
        <taxon>Hexapoda</taxon>
        <taxon>Insecta</taxon>
        <taxon>Pterygota</taxon>
        <taxon>Neoptera</taxon>
        <taxon>Paraneoptera</taxon>
        <taxon>Hemiptera</taxon>
        <taxon>Auchenorrhyncha</taxon>
        <taxon>Fulgoroidea</taxon>
        <taxon>Delphacidae</taxon>
        <taxon>Criomorphinae</taxon>
        <taxon>Laodelphax</taxon>
    </lineage>
</organism>
<dbReference type="OrthoDB" id="10575979at2759"/>
<feature type="transmembrane region" description="Helical" evidence="1">
    <location>
        <begin position="21"/>
        <end position="39"/>
    </location>
</feature>
<comment type="caution">
    <text evidence="2">The sequence shown here is derived from an EMBL/GenBank/DDBJ whole genome shotgun (WGS) entry which is preliminary data.</text>
</comment>
<keyword evidence="3" id="KW-1185">Reference proteome</keyword>
<name>A0A482X3S6_LAOST</name>
<feature type="transmembrane region" description="Helical" evidence="1">
    <location>
        <begin position="59"/>
        <end position="80"/>
    </location>
</feature>
<dbReference type="SMR" id="A0A482X3S6"/>
<evidence type="ECO:0008006" key="4">
    <source>
        <dbReference type="Google" id="ProtNLM"/>
    </source>
</evidence>
<gene>
    <name evidence="2" type="ORF">LSTR_LSTR006931</name>
</gene>
<dbReference type="AlphaFoldDB" id="A0A482X3S6"/>
<evidence type="ECO:0000313" key="2">
    <source>
        <dbReference type="EMBL" id="RZF40322.1"/>
    </source>
</evidence>